<keyword evidence="3" id="KW-0963">Cytoplasm</keyword>
<name>A0ABM1TM94_LIMPO</name>
<dbReference type="GeneID" id="106472760"/>
<feature type="compositionally biased region" description="Basic and acidic residues" evidence="4">
    <location>
        <begin position="25"/>
        <end position="35"/>
    </location>
</feature>
<evidence type="ECO:0000256" key="4">
    <source>
        <dbReference type="SAM" id="MobiDB-lite"/>
    </source>
</evidence>
<evidence type="ECO:0000313" key="5">
    <source>
        <dbReference type="Proteomes" id="UP000694941"/>
    </source>
</evidence>
<evidence type="ECO:0000313" key="6">
    <source>
        <dbReference type="RefSeq" id="XP_022257000.1"/>
    </source>
</evidence>
<dbReference type="InterPro" id="IPR000406">
    <property type="entry name" value="Rho_GDI"/>
</dbReference>
<accession>A0ABM1TM94</accession>
<comment type="similarity">
    <text evidence="2">Belongs to the Rho GDI family.</text>
</comment>
<gene>
    <name evidence="6" type="primary">LOC106472760</name>
</gene>
<protein>
    <submittedName>
        <fullName evidence="6">Rho GDP-dissociation inhibitor 2-like isoform X1</fullName>
    </submittedName>
</protein>
<evidence type="ECO:0000256" key="1">
    <source>
        <dbReference type="ARBA" id="ARBA00004496"/>
    </source>
</evidence>
<evidence type="ECO:0000256" key="2">
    <source>
        <dbReference type="ARBA" id="ARBA00009758"/>
    </source>
</evidence>
<dbReference type="Gene3D" id="2.70.50.30">
    <property type="entry name" value="Coagulation Factor XIII, subunit A, domain 1"/>
    <property type="match status" value="1"/>
</dbReference>
<organism evidence="5 6">
    <name type="scientific">Limulus polyphemus</name>
    <name type="common">Atlantic horseshoe crab</name>
    <dbReference type="NCBI Taxonomy" id="6850"/>
    <lineage>
        <taxon>Eukaryota</taxon>
        <taxon>Metazoa</taxon>
        <taxon>Ecdysozoa</taxon>
        <taxon>Arthropoda</taxon>
        <taxon>Chelicerata</taxon>
        <taxon>Merostomata</taxon>
        <taxon>Xiphosura</taxon>
        <taxon>Limulidae</taxon>
        <taxon>Limulus</taxon>
    </lineage>
</organism>
<dbReference type="Pfam" id="PF02115">
    <property type="entry name" value="Rho_GDI"/>
    <property type="match status" value="1"/>
</dbReference>
<feature type="region of interest" description="Disordered" evidence="4">
    <location>
        <begin position="1"/>
        <end position="35"/>
    </location>
</feature>
<comment type="subcellular location">
    <subcellularLocation>
        <location evidence="1">Cytoplasm</location>
    </subcellularLocation>
</comment>
<dbReference type="PANTHER" id="PTHR10980:SF3">
    <property type="entry name" value="LD16419P"/>
    <property type="match status" value="1"/>
</dbReference>
<proteinExistence type="inferred from homology"/>
<evidence type="ECO:0000256" key="3">
    <source>
        <dbReference type="ARBA" id="ARBA00022490"/>
    </source>
</evidence>
<dbReference type="SUPFAM" id="SSF81296">
    <property type="entry name" value="E set domains"/>
    <property type="match status" value="1"/>
</dbReference>
<dbReference type="InterPro" id="IPR024792">
    <property type="entry name" value="RhoGDI_dom_sf"/>
</dbReference>
<dbReference type="InterPro" id="IPR014756">
    <property type="entry name" value="Ig_E-set"/>
</dbReference>
<reference evidence="6" key="1">
    <citation type="submission" date="2025-08" db="UniProtKB">
        <authorList>
            <consortium name="RefSeq"/>
        </authorList>
    </citation>
    <scope>IDENTIFICATION</scope>
    <source>
        <tissue evidence="6">Muscle</tissue>
    </source>
</reference>
<dbReference type="PRINTS" id="PR00492">
    <property type="entry name" value="RHOGDI"/>
</dbReference>
<sequence>MCSLMMADDKEEQQTEITEDEHEEELNYKPPPEKSLREIVEADQEDESLRKYKEALLGEATKEVVILEPDNPKRVLVKKLLLIVDGRPDLTLDLSGNIDNLKNQTFIIKEGIHYKIRVEFFVQREIVTGLKYVQKILRHGIQVEKIIQMVGSYAPKPEIQSFTTQQEEMPSGMLARGKYCVKSLFTDDDKNEHLKWEWSFEIRKDWD</sequence>
<dbReference type="Proteomes" id="UP000694941">
    <property type="component" value="Unplaced"/>
</dbReference>
<keyword evidence="5" id="KW-1185">Reference proteome</keyword>
<dbReference type="PANTHER" id="PTHR10980">
    <property type="entry name" value="RHO GDP-DISSOCIATION INHIBITOR"/>
    <property type="match status" value="1"/>
</dbReference>
<dbReference type="RefSeq" id="XP_022257000.1">
    <property type="nucleotide sequence ID" value="XM_022401292.1"/>
</dbReference>